<protein>
    <submittedName>
        <fullName evidence="3">Uncharacterized conserved protein, DUF305 family</fullName>
    </submittedName>
</protein>
<reference evidence="3 4" key="1">
    <citation type="submission" date="2016-12" db="EMBL/GenBank/DDBJ databases">
        <authorList>
            <person name="Song W.-J."/>
            <person name="Kurnit D.M."/>
        </authorList>
    </citation>
    <scope>NUCLEOTIDE SEQUENCE [LARGE SCALE GENOMIC DNA]</scope>
    <source>
        <strain evidence="3 4">DSM 43162</strain>
    </source>
</reference>
<sequence>MKCTTARLAGALVVSSLVLAGCADDSSDAVGHGSMMSGSTSASPSVGLEADHNAADVEFASGVIPHHMQAIAMSRLATDRAVDLRVEDLAARIEAAQTPEIETLSSWLEQWGAEPDMGGMDHGGMGASAGMGGMMSEQDMHDLMAASGVAFDRLFLQQMTVHHQGAVTMAETEIADGQNADAIALAESIRDSQTAEIAEMQQLLTELGG</sequence>
<dbReference type="RefSeq" id="WP_072918567.1">
    <property type="nucleotide sequence ID" value="NZ_FRDM01000012.1"/>
</dbReference>
<evidence type="ECO:0000313" key="4">
    <source>
        <dbReference type="Proteomes" id="UP000184428"/>
    </source>
</evidence>
<feature type="signal peptide" evidence="1">
    <location>
        <begin position="1"/>
        <end position="20"/>
    </location>
</feature>
<proteinExistence type="predicted"/>
<dbReference type="InterPro" id="IPR012347">
    <property type="entry name" value="Ferritin-like"/>
</dbReference>
<dbReference type="EMBL" id="FRDM01000012">
    <property type="protein sequence ID" value="SHN78398.1"/>
    <property type="molecule type" value="Genomic_DNA"/>
</dbReference>
<dbReference type="AlphaFoldDB" id="A0A1M7U619"/>
<accession>A0A1M7U619</accession>
<dbReference type="InterPro" id="IPR005183">
    <property type="entry name" value="DUF305_CopM-like"/>
</dbReference>
<feature type="domain" description="DUF305" evidence="2">
    <location>
        <begin position="56"/>
        <end position="204"/>
    </location>
</feature>
<organism evidence="3 4">
    <name type="scientific">Geodermatophilus obscurus</name>
    <dbReference type="NCBI Taxonomy" id="1861"/>
    <lineage>
        <taxon>Bacteria</taxon>
        <taxon>Bacillati</taxon>
        <taxon>Actinomycetota</taxon>
        <taxon>Actinomycetes</taxon>
        <taxon>Geodermatophilales</taxon>
        <taxon>Geodermatophilaceae</taxon>
        <taxon>Geodermatophilus</taxon>
    </lineage>
</organism>
<dbReference type="PROSITE" id="PS51257">
    <property type="entry name" value="PROKAR_LIPOPROTEIN"/>
    <property type="match status" value="1"/>
</dbReference>
<dbReference type="Proteomes" id="UP000184428">
    <property type="component" value="Unassembled WGS sequence"/>
</dbReference>
<name>A0A1M7U619_9ACTN</name>
<evidence type="ECO:0000256" key="1">
    <source>
        <dbReference type="SAM" id="SignalP"/>
    </source>
</evidence>
<dbReference type="OrthoDB" id="26872at2"/>
<gene>
    <name evidence="3" type="ORF">SAMN05660350_02610</name>
</gene>
<keyword evidence="1" id="KW-0732">Signal</keyword>
<feature type="chain" id="PRO_5039494495" evidence="1">
    <location>
        <begin position="21"/>
        <end position="209"/>
    </location>
</feature>
<evidence type="ECO:0000259" key="2">
    <source>
        <dbReference type="Pfam" id="PF03713"/>
    </source>
</evidence>
<dbReference type="Pfam" id="PF03713">
    <property type="entry name" value="DUF305"/>
    <property type="match status" value="1"/>
</dbReference>
<dbReference type="PANTHER" id="PTHR36933:SF1">
    <property type="entry name" value="SLL0788 PROTEIN"/>
    <property type="match status" value="1"/>
</dbReference>
<dbReference type="Gene3D" id="1.20.1260.10">
    <property type="match status" value="1"/>
</dbReference>
<dbReference type="PANTHER" id="PTHR36933">
    <property type="entry name" value="SLL0788 PROTEIN"/>
    <property type="match status" value="1"/>
</dbReference>
<evidence type="ECO:0000313" key="3">
    <source>
        <dbReference type="EMBL" id="SHN78398.1"/>
    </source>
</evidence>